<dbReference type="EMBL" id="WWEO01000026">
    <property type="protein sequence ID" value="NCD67801.1"/>
    <property type="molecule type" value="Genomic_DNA"/>
</dbReference>
<reference evidence="2" key="1">
    <citation type="submission" date="2020-01" db="EMBL/GenBank/DDBJ databases">
        <authorList>
            <person name="Seo Y.L."/>
        </authorList>
    </citation>
    <scope>NUCLEOTIDE SEQUENCE</scope>
    <source>
        <strain evidence="2">R11</strain>
    </source>
</reference>
<keyword evidence="1" id="KW-0812">Transmembrane</keyword>
<keyword evidence="3" id="KW-1185">Reference proteome</keyword>
<sequence length="205" mass="23900">MKRELTEFEYDQIIGYLKHSGVIEDKLIKEMADHLAILTELYLGEGSDFETSFERAKQDVKQKDLLEISENTEGFKGYPKFLGKKFLVSFAVMILTVFIFRLLMKYQHIPKHRLVIVISRRLISFALLPLLLLYNLTISANKAKQVLQFVFQFSLFQTIAEYLIKQKISIIFLSSSVVFGLIWLFVFLIVPLIRDKRITKVKKGI</sequence>
<proteinExistence type="predicted"/>
<protein>
    <submittedName>
        <fullName evidence="2">Uncharacterized protein</fullName>
    </submittedName>
</protein>
<reference evidence="2" key="2">
    <citation type="submission" date="2020-10" db="EMBL/GenBank/DDBJ databases">
        <title>Mucilaginibacter sp. nov., isolated from soil.</title>
        <authorList>
            <person name="Jeon C.O."/>
        </authorList>
    </citation>
    <scope>NUCLEOTIDE SEQUENCE</scope>
    <source>
        <strain evidence="2">R11</strain>
    </source>
</reference>
<evidence type="ECO:0000313" key="2">
    <source>
        <dbReference type="EMBL" id="NCD67801.1"/>
    </source>
</evidence>
<keyword evidence="1" id="KW-0472">Membrane</keyword>
<feature type="transmembrane region" description="Helical" evidence="1">
    <location>
        <begin position="86"/>
        <end position="103"/>
    </location>
</feature>
<gene>
    <name evidence="2" type="ORF">GSY63_00360</name>
</gene>
<evidence type="ECO:0000313" key="3">
    <source>
        <dbReference type="Proteomes" id="UP000638732"/>
    </source>
</evidence>
<comment type="caution">
    <text evidence="2">The sequence shown here is derived from an EMBL/GenBank/DDBJ whole genome shotgun (WGS) entry which is preliminary data.</text>
</comment>
<keyword evidence="1" id="KW-1133">Transmembrane helix</keyword>
<feature type="transmembrane region" description="Helical" evidence="1">
    <location>
        <begin position="170"/>
        <end position="193"/>
    </location>
</feature>
<organism evidence="2 3">
    <name type="scientific">Mucilaginibacter agri</name>
    <dbReference type="NCBI Taxonomy" id="2695265"/>
    <lineage>
        <taxon>Bacteria</taxon>
        <taxon>Pseudomonadati</taxon>
        <taxon>Bacteroidota</taxon>
        <taxon>Sphingobacteriia</taxon>
        <taxon>Sphingobacteriales</taxon>
        <taxon>Sphingobacteriaceae</taxon>
        <taxon>Mucilaginibacter</taxon>
    </lineage>
</organism>
<name>A0A965ZDJ2_9SPHI</name>
<dbReference type="AlphaFoldDB" id="A0A965ZDJ2"/>
<dbReference type="Proteomes" id="UP000638732">
    <property type="component" value="Unassembled WGS sequence"/>
</dbReference>
<accession>A0A965ZDJ2</accession>
<dbReference type="RefSeq" id="WP_166091346.1">
    <property type="nucleotide sequence ID" value="NZ_WWEO01000026.1"/>
</dbReference>
<evidence type="ECO:0000256" key="1">
    <source>
        <dbReference type="SAM" id="Phobius"/>
    </source>
</evidence>
<feature type="transmembrane region" description="Helical" evidence="1">
    <location>
        <begin position="115"/>
        <end position="134"/>
    </location>
</feature>